<accession>A0A5M3MPJ3</accession>
<dbReference type="Proteomes" id="UP000053558">
    <property type="component" value="Unassembled WGS sequence"/>
</dbReference>
<gene>
    <name evidence="4" type="ORF">CONPUDRAFT_82084</name>
</gene>
<sequence length="134" mass="14928">MKSFTTFVFILLSLFSALVYALPLNERNVEARDVFVPPVTYPHQGTIWLAGAHYDVTWETNDAPVNITNSIGQIYLRVGEETWLNTTLASGFNIRDGTVRVQAPKVPTGIDYSLVLFGDSGNFSPEFTIINGWL</sequence>
<name>A0A5M3MPJ3_CONPW</name>
<evidence type="ECO:0000256" key="1">
    <source>
        <dbReference type="ARBA" id="ARBA00022729"/>
    </source>
</evidence>
<evidence type="ECO:0000313" key="5">
    <source>
        <dbReference type="Proteomes" id="UP000053558"/>
    </source>
</evidence>
<dbReference type="GeneID" id="19210357"/>
<reference evidence="5" key="1">
    <citation type="journal article" date="2012" name="Science">
        <title>The Paleozoic origin of enzymatic lignin decomposition reconstructed from 31 fungal genomes.</title>
        <authorList>
            <person name="Floudas D."/>
            <person name="Binder M."/>
            <person name="Riley R."/>
            <person name="Barry K."/>
            <person name="Blanchette R.A."/>
            <person name="Henrissat B."/>
            <person name="Martinez A.T."/>
            <person name="Otillar R."/>
            <person name="Spatafora J.W."/>
            <person name="Yadav J.S."/>
            <person name="Aerts A."/>
            <person name="Benoit I."/>
            <person name="Boyd A."/>
            <person name="Carlson A."/>
            <person name="Copeland A."/>
            <person name="Coutinho P.M."/>
            <person name="de Vries R.P."/>
            <person name="Ferreira P."/>
            <person name="Findley K."/>
            <person name="Foster B."/>
            <person name="Gaskell J."/>
            <person name="Glotzer D."/>
            <person name="Gorecki P."/>
            <person name="Heitman J."/>
            <person name="Hesse C."/>
            <person name="Hori C."/>
            <person name="Igarashi K."/>
            <person name="Jurgens J.A."/>
            <person name="Kallen N."/>
            <person name="Kersten P."/>
            <person name="Kohler A."/>
            <person name="Kuees U."/>
            <person name="Kumar T.K.A."/>
            <person name="Kuo A."/>
            <person name="LaButti K."/>
            <person name="Larrondo L.F."/>
            <person name="Lindquist E."/>
            <person name="Ling A."/>
            <person name="Lombard V."/>
            <person name="Lucas S."/>
            <person name="Lundell T."/>
            <person name="Martin R."/>
            <person name="McLaughlin D.J."/>
            <person name="Morgenstern I."/>
            <person name="Morin E."/>
            <person name="Murat C."/>
            <person name="Nagy L.G."/>
            <person name="Nolan M."/>
            <person name="Ohm R.A."/>
            <person name="Patyshakuliyeva A."/>
            <person name="Rokas A."/>
            <person name="Ruiz-Duenas F.J."/>
            <person name="Sabat G."/>
            <person name="Salamov A."/>
            <person name="Samejima M."/>
            <person name="Schmutz J."/>
            <person name="Slot J.C."/>
            <person name="St John F."/>
            <person name="Stenlid J."/>
            <person name="Sun H."/>
            <person name="Sun S."/>
            <person name="Syed K."/>
            <person name="Tsang A."/>
            <person name="Wiebenga A."/>
            <person name="Young D."/>
            <person name="Pisabarro A."/>
            <person name="Eastwood D.C."/>
            <person name="Martin F."/>
            <person name="Cullen D."/>
            <person name="Grigoriev I.V."/>
            <person name="Hibbett D.S."/>
        </authorList>
    </citation>
    <scope>NUCLEOTIDE SEQUENCE [LARGE SCALE GENOMIC DNA]</scope>
    <source>
        <strain evidence="5">RWD-64-598 SS2</strain>
    </source>
</reference>
<organism evidence="4 5">
    <name type="scientific">Coniophora puteana (strain RWD-64-598)</name>
    <name type="common">Brown rot fungus</name>
    <dbReference type="NCBI Taxonomy" id="741705"/>
    <lineage>
        <taxon>Eukaryota</taxon>
        <taxon>Fungi</taxon>
        <taxon>Dikarya</taxon>
        <taxon>Basidiomycota</taxon>
        <taxon>Agaricomycotina</taxon>
        <taxon>Agaricomycetes</taxon>
        <taxon>Agaricomycetidae</taxon>
        <taxon>Boletales</taxon>
        <taxon>Coniophorineae</taxon>
        <taxon>Coniophoraceae</taxon>
        <taxon>Coniophora</taxon>
    </lineage>
</organism>
<dbReference type="Pfam" id="PF10342">
    <property type="entry name" value="Kre9_KNH"/>
    <property type="match status" value="1"/>
</dbReference>
<dbReference type="AlphaFoldDB" id="A0A5M3MPJ3"/>
<evidence type="ECO:0000256" key="2">
    <source>
        <dbReference type="SAM" id="SignalP"/>
    </source>
</evidence>
<keyword evidence="5" id="KW-1185">Reference proteome</keyword>
<evidence type="ECO:0000313" key="4">
    <source>
        <dbReference type="EMBL" id="EIW80980.1"/>
    </source>
</evidence>
<keyword evidence="1 2" id="KW-0732">Signal</keyword>
<dbReference type="KEGG" id="cput:CONPUDRAFT_82084"/>
<protein>
    <recommendedName>
        <fullName evidence="3">Yeast cell wall synthesis Kre9/Knh1-like N-terminal domain-containing protein</fullName>
    </recommendedName>
</protein>
<dbReference type="OMA" id="QYQIVLM"/>
<evidence type="ECO:0000259" key="3">
    <source>
        <dbReference type="Pfam" id="PF10342"/>
    </source>
</evidence>
<feature type="chain" id="PRO_5024461826" description="Yeast cell wall synthesis Kre9/Knh1-like N-terminal domain-containing protein" evidence="2">
    <location>
        <begin position="22"/>
        <end position="134"/>
    </location>
</feature>
<dbReference type="RefSeq" id="XP_007768427.1">
    <property type="nucleotide sequence ID" value="XM_007770237.1"/>
</dbReference>
<dbReference type="InterPro" id="IPR018466">
    <property type="entry name" value="Kre9/Knh1-like_N"/>
</dbReference>
<feature type="domain" description="Yeast cell wall synthesis Kre9/Knh1-like N-terminal" evidence="3">
    <location>
        <begin position="42"/>
        <end position="129"/>
    </location>
</feature>
<dbReference type="OrthoDB" id="2317741at2759"/>
<comment type="caution">
    <text evidence="4">The sequence shown here is derived from an EMBL/GenBank/DDBJ whole genome shotgun (WGS) entry which is preliminary data.</text>
</comment>
<feature type="signal peptide" evidence="2">
    <location>
        <begin position="1"/>
        <end position="21"/>
    </location>
</feature>
<dbReference type="EMBL" id="JH711578">
    <property type="protein sequence ID" value="EIW80980.1"/>
    <property type="molecule type" value="Genomic_DNA"/>
</dbReference>
<proteinExistence type="predicted"/>